<evidence type="ECO:0000313" key="2">
    <source>
        <dbReference type="Proteomes" id="UP000008983"/>
    </source>
</evidence>
<gene>
    <name evidence="1" type="ORF">IMG5_188670</name>
</gene>
<name>G0R400_ICHMU</name>
<sequence length="80" mass="9728">MLRYIFLYQKKQDEQLQISRTDNLEFQKLAEEKKKYRYYKGKGINSKENNYQGKVTPQLLDCLINLAINHRNKILIKQYD</sequence>
<protein>
    <submittedName>
        <fullName evidence="1">Uncharacterized protein</fullName>
    </submittedName>
</protein>
<dbReference type="RefSeq" id="XP_004027142.1">
    <property type="nucleotide sequence ID" value="XM_004027093.1"/>
</dbReference>
<keyword evidence="2" id="KW-1185">Reference proteome</keyword>
<accession>G0R400</accession>
<organism evidence="1 2">
    <name type="scientific">Ichthyophthirius multifiliis</name>
    <name type="common">White spot disease agent</name>
    <name type="synonym">Ich</name>
    <dbReference type="NCBI Taxonomy" id="5932"/>
    <lineage>
        <taxon>Eukaryota</taxon>
        <taxon>Sar</taxon>
        <taxon>Alveolata</taxon>
        <taxon>Ciliophora</taxon>
        <taxon>Intramacronucleata</taxon>
        <taxon>Oligohymenophorea</taxon>
        <taxon>Hymenostomatida</taxon>
        <taxon>Ophryoglenina</taxon>
        <taxon>Ichthyophthirius</taxon>
    </lineage>
</organism>
<dbReference type="AlphaFoldDB" id="G0R400"/>
<proteinExistence type="predicted"/>
<dbReference type="GeneID" id="14903870"/>
<dbReference type="Proteomes" id="UP000008983">
    <property type="component" value="Unassembled WGS sequence"/>
</dbReference>
<evidence type="ECO:0000313" key="1">
    <source>
        <dbReference type="EMBL" id="EGR27797.1"/>
    </source>
</evidence>
<dbReference type="InParanoid" id="G0R400"/>
<dbReference type="EMBL" id="GL984319">
    <property type="protein sequence ID" value="EGR27797.1"/>
    <property type="molecule type" value="Genomic_DNA"/>
</dbReference>
<reference evidence="1 2" key="1">
    <citation type="submission" date="2011-07" db="EMBL/GenBank/DDBJ databases">
        <authorList>
            <person name="Coyne R."/>
            <person name="Brami D."/>
            <person name="Johnson J."/>
            <person name="Hostetler J."/>
            <person name="Hannick L."/>
            <person name="Clark T."/>
            <person name="Cassidy-Hanley D."/>
            <person name="Inman J."/>
        </authorList>
    </citation>
    <scope>NUCLEOTIDE SEQUENCE [LARGE SCALE GENOMIC DNA]</scope>
    <source>
        <strain evidence="1 2">G5</strain>
    </source>
</reference>